<comment type="catalytic activity">
    <reaction evidence="1">
        <text>ATP + protein L-histidine = ADP + protein N-phospho-L-histidine.</text>
        <dbReference type="EC" id="2.7.13.3"/>
    </reaction>
</comment>
<dbReference type="Proteomes" id="UP000552709">
    <property type="component" value="Unassembled WGS sequence"/>
</dbReference>
<dbReference type="RefSeq" id="WP_229789608.1">
    <property type="nucleotide sequence ID" value="NZ_JACHFL010000001.1"/>
</dbReference>
<keyword evidence="3" id="KW-0597">Phosphoprotein</keyword>
<reference evidence="6 7" key="1">
    <citation type="submission" date="2020-08" db="EMBL/GenBank/DDBJ databases">
        <title>Genomic Encyclopedia of Type Strains, Phase IV (KMG-IV): sequencing the most valuable type-strain genomes for metagenomic binning, comparative biology and taxonomic classification.</title>
        <authorList>
            <person name="Goeker M."/>
        </authorList>
    </citation>
    <scope>NUCLEOTIDE SEQUENCE [LARGE SCALE GENOMIC DNA]</scope>
    <source>
        <strain evidence="6 7">DSM 27939</strain>
    </source>
</reference>
<dbReference type="InterPro" id="IPR036890">
    <property type="entry name" value="HATPase_C_sf"/>
</dbReference>
<keyword evidence="7" id="KW-1185">Reference proteome</keyword>
<dbReference type="InterPro" id="IPR004358">
    <property type="entry name" value="Sig_transdc_His_kin-like_C"/>
</dbReference>
<keyword evidence="4" id="KW-0812">Transmembrane</keyword>
<sequence length="424" mass="46324">MTRQRPPVTRRREMGLSVALREIALAAMPAALTVVLLALATQPAYQALIHNGTGWAPYAYQGLTQDVQAYQVAELTPGLSEAERLEVRDRALSSARNPSQFTQLREIEGYGEARLSLIERYLLQDTPDAAALAAREAVALNAQAGQYAKAMEGRYVAALLLMRRVLLGTALITGLLSITSALRALLLWRSELDRRARREARQREALSLASHELRRPLQSLLLASDLLRHAETQEQRAHLLGLIEDGAAQLASRADLTRLNDLYLDVTLRPRPQDLCPLLERFAAPRVELSLPLAPLVWPVDGDRLRQIVENLIENALKYTDGPVEVALREVRGQPEITVRDHGPGLSSTLYGQVFLPYDEGPRGLRGGQGLGLPLVRRYARAHGGDVTLAAAPGGGLQATVRLGQPSGFLSETQPGLRGEATSV</sequence>
<accession>A0A7W8NCM7</accession>
<evidence type="ECO:0000256" key="2">
    <source>
        <dbReference type="ARBA" id="ARBA00012438"/>
    </source>
</evidence>
<feature type="domain" description="Histidine kinase" evidence="5">
    <location>
        <begin position="208"/>
        <end position="407"/>
    </location>
</feature>
<dbReference type="InterPro" id="IPR005467">
    <property type="entry name" value="His_kinase_dom"/>
</dbReference>
<organism evidence="6 7">
    <name type="scientific">Deinococcus humi</name>
    <dbReference type="NCBI Taxonomy" id="662880"/>
    <lineage>
        <taxon>Bacteria</taxon>
        <taxon>Thermotogati</taxon>
        <taxon>Deinococcota</taxon>
        <taxon>Deinococci</taxon>
        <taxon>Deinococcales</taxon>
        <taxon>Deinococcaceae</taxon>
        <taxon>Deinococcus</taxon>
    </lineage>
</organism>
<dbReference type="Gene3D" id="3.30.565.10">
    <property type="entry name" value="Histidine kinase-like ATPase, C-terminal domain"/>
    <property type="match status" value="1"/>
</dbReference>
<dbReference type="PANTHER" id="PTHR43547:SF2">
    <property type="entry name" value="HYBRID SIGNAL TRANSDUCTION HISTIDINE KINASE C"/>
    <property type="match status" value="1"/>
</dbReference>
<evidence type="ECO:0000259" key="5">
    <source>
        <dbReference type="PROSITE" id="PS50109"/>
    </source>
</evidence>
<proteinExistence type="predicted"/>
<keyword evidence="4" id="KW-0472">Membrane</keyword>
<dbReference type="CDD" id="cd00075">
    <property type="entry name" value="HATPase"/>
    <property type="match status" value="1"/>
</dbReference>
<keyword evidence="4" id="KW-1133">Transmembrane helix</keyword>
<dbReference type="AlphaFoldDB" id="A0A7W8NCM7"/>
<dbReference type="InterPro" id="IPR003594">
    <property type="entry name" value="HATPase_dom"/>
</dbReference>
<dbReference type="SUPFAM" id="SSF55874">
    <property type="entry name" value="ATPase domain of HSP90 chaperone/DNA topoisomerase II/histidine kinase"/>
    <property type="match status" value="1"/>
</dbReference>
<dbReference type="EMBL" id="JACHFL010000001">
    <property type="protein sequence ID" value="MBB5361456.1"/>
    <property type="molecule type" value="Genomic_DNA"/>
</dbReference>
<gene>
    <name evidence="6" type="ORF">HNQ08_000527</name>
</gene>
<dbReference type="PRINTS" id="PR00344">
    <property type="entry name" value="BCTRLSENSOR"/>
</dbReference>
<evidence type="ECO:0000256" key="3">
    <source>
        <dbReference type="ARBA" id="ARBA00022553"/>
    </source>
</evidence>
<evidence type="ECO:0000313" key="7">
    <source>
        <dbReference type="Proteomes" id="UP000552709"/>
    </source>
</evidence>
<dbReference type="SUPFAM" id="SSF47384">
    <property type="entry name" value="Homodimeric domain of signal transducing histidine kinase"/>
    <property type="match status" value="1"/>
</dbReference>
<dbReference type="InterPro" id="IPR036097">
    <property type="entry name" value="HisK_dim/P_sf"/>
</dbReference>
<dbReference type="PROSITE" id="PS50109">
    <property type="entry name" value="HIS_KIN"/>
    <property type="match status" value="1"/>
</dbReference>
<dbReference type="GO" id="GO:0000155">
    <property type="term" value="F:phosphorelay sensor kinase activity"/>
    <property type="evidence" value="ECO:0007669"/>
    <property type="project" value="InterPro"/>
</dbReference>
<dbReference type="SMART" id="SM00387">
    <property type="entry name" value="HATPase_c"/>
    <property type="match status" value="1"/>
</dbReference>
<dbReference type="Pfam" id="PF02518">
    <property type="entry name" value="HATPase_c"/>
    <property type="match status" value="1"/>
</dbReference>
<protein>
    <recommendedName>
        <fullName evidence="2">histidine kinase</fullName>
        <ecNumber evidence="2">2.7.13.3</ecNumber>
    </recommendedName>
</protein>
<dbReference type="PANTHER" id="PTHR43547">
    <property type="entry name" value="TWO-COMPONENT HISTIDINE KINASE"/>
    <property type="match status" value="1"/>
</dbReference>
<comment type="caution">
    <text evidence="6">The sequence shown here is derived from an EMBL/GenBank/DDBJ whole genome shotgun (WGS) entry which is preliminary data.</text>
</comment>
<dbReference type="EC" id="2.7.13.3" evidence="2"/>
<keyword evidence="6" id="KW-0808">Transferase</keyword>
<name>A0A7W8NCM7_9DEIO</name>
<evidence type="ECO:0000313" key="6">
    <source>
        <dbReference type="EMBL" id="MBB5361456.1"/>
    </source>
</evidence>
<evidence type="ECO:0000256" key="4">
    <source>
        <dbReference type="SAM" id="Phobius"/>
    </source>
</evidence>
<evidence type="ECO:0000256" key="1">
    <source>
        <dbReference type="ARBA" id="ARBA00000085"/>
    </source>
</evidence>
<feature type="transmembrane region" description="Helical" evidence="4">
    <location>
        <begin position="165"/>
        <end position="188"/>
    </location>
</feature>
<keyword evidence="6" id="KW-0418">Kinase</keyword>
<dbReference type="Gene3D" id="1.10.287.130">
    <property type="match status" value="1"/>
</dbReference>